<protein>
    <submittedName>
        <fullName evidence="5">Helix-turn-helix domain-containing protein</fullName>
    </submittedName>
</protein>
<evidence type="ECO:0000256" key="2">
    <source>
        <dbReference type="ARBA" id="ARBA00023125"/>
    </source>
</evidence>
<sequence length="254" mass="27212">MTDPNRGVLYPGDLPRFTRIAAEGDVADLVEWFWIPQWDLPDGVSSAQRTLGYPAANLVIEGDDVGLWGATTHVAERVLEGSGWAVGALLTPAGFAALTAAPRDLVDTHVLLDAPEVVASVSAVMPEDHSAAIAAFGAWLVDRAGALTGEGRLANDMVRMLMNDSSILRIEDAAARLAVSPRTLQRLAHRTVGLPPAAIIRRRRLQEAAQRVREAPGVRLADVAAELGYADQAHLANDFRTVLGLTASEYRENP</sequence>
<dbReference type="Proteomes" id="UP001235064">
    <property type="component" value="Unassembled WGS sequence"/>
</dbReference>
<evidence type="ECO:0000259" key="4">
    <source>
        <dbReference type="PROSITE" id="PS01124"/>
    </source>
</evidence>
<dbReference type="PROSITE" id="PS00041">
    <property type="entry name" value="HTH_ARAC_FAMILY_1"/>
    <property type="match status" value="1"/>
</dbReference>
<feature type="domain" description="HTH araC/xylS-type" evidence="4">
    <location>
        <begin position="151"/>
        <end position="253"/>
    </location>
</feature>
<accession>A0ABT7N210</accession>
<keyword evidence="2" id="KW-0238">DNA-binding</keyword>
<dbReference type="Pfam" id="PF20240">
    <property type="entry name" value="DUF6597"/>
    <property type="match status" value="1"/>
</dbReference>
<dbReference type="RefSeq" id="WP_286289678.1">
    <property type="nucleotide sequence ID" value="NZ_JASXSZ010000005.1"/>
</dbReference>
<dbReference type="SMART" id="SM00342">
    <property type="entry name" value="HTH_ARAC"/>
    <property type="match status" value="1"/>
</dbReference>
<dbReference type="EMBL" id="JASXSZ010000005">
    <property type="protein sequence ID" value="MDL9980717.1"/>
    <property type="molecule type" value="Genomic_DNA"/>
</dbReference>
<dbReference type="InterPro" id="IPR018062">
    <property type="entry name" value="HTH_AraC-typ_CS"/>
</dbReference>
<dbReference type="PROSITE" id="PS01124">
    <property type="entry name" value="HTH_ARAC_FAMILY_2"/>
    <property type="match status" value="1"/>
</dbReference>
<dbReference type="InterPro" id="IPR018060">
    <property type="entry name" value="HTH_AraC"/>
</dbReference>
<gene>
    <name evidence="5" type="ORF">QSV35_15355</name>
</gene>
<name>A0ABT7N210_9MICO</name>
<evidence type="ECO:0000256" key="3">
    <source>
        <dbReference type="ARBA" id="ARBA00023163"/>
    </source>
</evidence>
<dbReference type="SUPFAM" id="SSF46689">
    <property type="entry name" value="Homeodomain-like"/>
    <property type="match status" value="1"/>
</dbReference>
<keyword evidence="3" id="KW-0804">Transcription</keyword>
<evidence type="ECO:0000256" key="1">
    <source>
        <dbReference type="ARBA" id="ARBA00023015"/>
    </source>
</evidence>
<dbReference type="InterPro" id="IPR046532">
    <property type="entry name" value="DUF6597"/>
</dbReference>
<evidence type="ECO:0000313" key="6">
    <source>
        <dbReference type="Proteomes" id="UP001235064"/>
    </source>
</evidence>
<dbReference type="InterPro" id="IPR050204">
    <property type="entry name" value="AraC_XylS_family_regulators"/>
</dbReference>
<reference evidence="5 6" key="1">
    <citation type="submission" date="2023-06" db="EMBL/GenBank/DDBJ databases">
        <title>Microbacterium sp. nov., isolated from a waste landfill.</title>
        <authorList>
            <person name="Wen W."/>
        </authorList>
    </citation>
    <scope>NUCLEOTIDE SEQUENCE [LARGE SCALE GENOMIC DNA]</scope>
    <source>
        <strain evidence="5 6">ASV49</strain>
    </source>
</reference>
<dbReference type="Pfam" id="PF12833">
    <property type="entry name" value="HTH_18"/>
    <property type="match status" value="1"/>
</dbReference>
<dbReference type="Gene3D" id="1.10.10.60">
    <property type="entry name" value="Homeodomain-like"/>
    <property type="match status" value="1"/>
</dbReference>
<organism evidence="5 6">
    <name type="scientific">Microbacterium candidum</name>
    <dbReference type="NCBI Taxonomy" id="3041922"/>
    <lineage>
        <taxon>Bacteria</taxon>
        <taxon>Bacillati</taxon>
        <taxon>Actinomycetota</taxon>
        <taxon>Actinomycetes</taxon>
        <taxon>Micrococcales</taxon>
        <taxon>Microbacteriaceae</taxon>
        <taxon>Microbacterium</taxon>
    </lineage>
</organism>
<comment type="caution">
    <text evidence="5">The sequence shown here is derived from an EMBL/GenBank/DDBJ whole genome shotgun (WGS) entry which is preliminary data.</text>
</comment>
<evidence type="ECO:0000313" key="5">
    <source>
        <dbReference type="EMBL" id="MDL9980717.1"/>
    </source>
</evidence>
<keyword evidence="6" id="KW-1185">Reference proteome</keyword>
<proteinExistence type="predicted"/>
<dbReference type="PANTHER" id="PTHR46796">
    <property type="entry name" value="HTH-TYPE TRANSCRIPTIONAL ACTIVATOR RHAS-RELATED"/>
    <property type="match status" value="1"/>
</dbReference>
<keyword evidence="1" id="KW-0805">Transcription regulation</keyword>
<dbReference type="InterPro" id="IPR009057">
    <property type="entry name" value="Homeodomain-like_sf"/>
</dbReference>